<keyword evidence="5" id="KW-0732">Signal</keyword>
<dbReference type="Gene3D" id="3.40.720.10">
    <property type="entry name" value="Alkaline Phosphatase, subunit A"/>
    <property type="match status" value="1"/>
</dbReference>
<keyword evidence="2" id="KW-0479">Metal-binding</keyword>
<organism evidence="7 8">
    <name type="scientific">Blastopirellula marina</name>
    <dbReference type="NCBI Taxonomy" id="124"/>
    <lineage>
        <taxon>Bacteria</taxon>
        <taxon>Pseudomonadati</taxon>
        <taxon>Planctomycetota</taxon>
        <taxon>Planctomycetia</taxon>
        <taxon>Pirellulales</taxon>
        <taxon>Pirellulaceae</taxon>
        <taxon>Blastopirellula</taxon>
    </lineage>
</organism>
<gene>
    <name evidence="7" type="ORF">C5Y98_30545</name>
</gene>
<evidence type="ECO:0000259" key="6">
    <source>
        <dbReference type="Pfam" id="PF00884"/>
    </source>
</evidence>
<dbReference type="EMBL" id="PUIB01000031">
    <property type="protein sequence ID" value="PQO26480.1"/>
    <property type="molecule type" value="Genomic_DNA"/>
</dbReference>
<dbReference type="AlphaFoldDB" id="A0A2S8F2V3"/>
<feature type="domain" description="Sulfatase N-terminal" evidence="6">
    <location>
        <begin position="36"/>
        <end position="336"/>
    </location>
</feature>
<evidence type="ECO:0000256" key="2">
    <source>
        <dbReference type="ARBA" id="ARBA00022723"/>
    </source>
</evidence>
<dbReference type="InterPro" id="IPR050738">
    <property type="entry name" value="Sulfatase"/>
</dbReference>
<keyword evidence="4" id="KW-0106">Calcium</keyword>
<dbReference type="InterPro" id="IPR024607">
    <property type="entry name" value="Sulfatase_CS"/>
</dbReference>
<evidence type="ECO:0000256" key="1">
    <source>
        <dbReference type="ARBA" id="ARBA00008779"/>
    </source>
</evidence>
<evidence type="ECO:0000256" key="3">
    <source>
        <dbReference type="ARBA" id="ARBA00022801"/>
    </source>
</evidence>
<evidence type="ECO:0000313" key="7">
    <source>
        <dbReference type="EMBL" id="PQO26480.1"/>
    </source>
</evidence>
<dbReference type="CDD" id="cd16151">
    <property type="entry name" value="sulfatase_like"/>
    <property type="match status" value="1"/>
</dbReference>
<dbReference type="PANTHER" id="PTHR42693:SF53">
    <property type="entry name" value="ENDO-4-O-SULFATASE"/>
    <property type="match status" value="1"/>
</dbReference>
<dbReference type="Proteomes" id="UP000239388">
    <property type="component" value="Unassembled WGS sequence"/>
</dbReference>
<accession>A0A2S8F2V3</accession>
<comment type="caution">
    <text evidence="7">The sequence shown here is derived from an EMBL/GenBank/DDBJ whole genome shotgun (WGS) entry which is preliminary data.</text>
</comment>
<evidence type="ECO:0000256" key="5">
    <source>
        <dbReference type="SAM" id="SignalP"/>
    </source>
</evidence>
<dbReference type="GO" id="GO:0004065">
    <property type="term" value="F:arylsulfatase activity"/>
    <property type="evidence" value="ECO:0007669"/>
    <property type="project" value="TreeGrafter"/>
</dbReference>
<feature type="signal peptide" evidence="5">
    <location>
        <begin position="1"/>
        <end position="21"/>
    </location>
</feature>
<dbReference type="InterPro" id="IPR000917">
    <property type="entry name" value="Sulfatase_N"/>
</dbReference>
<evidence type="ECO:0000313" key="8">
    <source>
        <dbReference type="Proteomes" id="UP000239388"/>
    </source>
</evidence>
<sequence>MRIFASFAILCALATSLPAQAPTEKPAASPKQEKRPNIILIMADDIGYECFGCYGSKQYYTPNIDKMAATGMRFTHCYSQPLCTPSRVKLMTGLNNARNYSAFSVLNRDQYTFGHLLKEAGYRTMAAGKWQLYGADNYAKQFRAKGTLPGEAGFDEWCLWQVDKLGGRYDSPLLNINGENRQFPKTDYGPDICVDHILKFIDQKSDQPFFVYYPMILVHDPFVPTPDSKTRDRKLKQQNFEDMVAYMDKLVGKIVDHVAEKGLAENTLIMFVGDNGTNAPIVSDLEDVKIKGGKGKTTDAGMRVPLVVTWPGVVPADKVCGDLVDFSDFYPTLAGFAAANMPAEVDGHTFRPQLLGQPGTPREWIYCYYNPRPERAKPTRFVRDQRWKLYGDGSFYDLEDDVLEKYPIEDLSSVAGAQAAHDKLAAALKSQPSQGATLLQFPSGPAKMTKE</sequence>
<name>A0A2S8F2V3_9BACT</name>
<feature type="chain" id="PRO_5015556068" evidence="5">
    <location>
        <begin position="22"/>
        <end position="451"/>
    </location>
</feature>
<dbReference type="SUPFAM" id="SSF53649">
    <property type="entry name" value="Alkaline phosphatase-like"/>
    <property type="match status" value="1"/>
</dbReference>
<dbReference type="RefSeq" id="WP_105360164.1">
    <property type="nucleotide sequence ID" value="NZ_PUIB01000031.1"/>
</dbReference>
<dbReference type="PANTHER" id="PTHR42693">
    <property type="entry name" value="ARYLSULFATASE FAMILY MEMBER"/>
    <property type="match status" value="1"/>
</dbReference>
<comment type="similarity">
    <text evidence="1">Belongs to the sulfatase family.</text>
</comment>
<dbReference type="OrthoDB" id="9783154at2"/>
<dbReference type="PROSITE" id="PS00523">
    <property type="entry name" value="SULFATASE_1"/>
    <property type="match status" value="1"/>
</dbReference>
<keyword evidence="3" id="KW-0378">Hydrolase</keyword>
<evidence type="ECO:0000256" key="4">
    <source>
        <dbReference type="ARBA" id="ARBA00022837"/>
    </source>
</evidence>
<dbReference type="Pfam" id="PF00884">
    <property type="entry name" value="Sulfatase"/>
    <property type="match status" value="1"/>
</dbReference>
<dbReference type="GO" id="GO:0046872">
    <property type="term" value="F:metal ion binding"/>
    <property type="evidence" value="ECO:0007669"/>
    <property type="project" value="UniProtKB-KW"/>
</dbReference>
<reference evidence="7 8" key="1">
    <citation type="submission" date="2018-02" db="EMBL/GenBank/DDBJ databases">
        <title>Comparative genomes isolates from brazilian mangrove.</title>
        <authorList>
            <person name="Araujo J.E."/>
            <person name="Taketani R.G."/>
            <person name="Silva M.C.P."/>
            <person name="Loureco M.V."/>
            <person name="Andreote F.D."/>
        </authorList>
    </citation>
    <scope>NUCLEOTIDE SEQUENCE [LARGE SCALE GENOMIC DNA]</scope>
    <source>
        <strain evidence="7 8">NAP PRIS-MGV</strain>
    </source>
</reference>
<protein>
    <submittedName>
        <fullName evidence="7">Arylsulfatase A</fullName>
    </submittedName>
</protein>
<dbReference type="InterPro" id="IPR017850">
    <property type="entry name" value="Alkaline_phosphatase_core_sf"/>
</dbReference>
<proteinExistence type="inferred from homology"/>